<evidence type="ECO:0000313" key="1">
    <source>
        <dbReference type="EMBL" id="BBL70289.1"/>
    </source>
</evidence>
<evidence type="ECO:0000313" key="2">
    <source>
        <dbReference type="Proteomes" id="UP000824988"/>
    </source>
</evidence>
<sequence>MSHLFKCVHSGCDEPAKYIVVDYHHNFTYDADGDVEVYCQRHAFEDGRGECSCCFDYFIKVSVEDGDGKFLPSFAKGQLDEEGYCAEHP</sequence>
<proteinExistence type="predicted"/>
<dbReference type="Proteomes" id="UP000824988">
    <property type="component" value="Chromosome"/>
</dbReference>
<protein>
    <submittedName>
        <fullName evidence="1">Uncharacterized protein</fullName>
    </submittedName>
</protein>
<keyword evidence="2" id="KW-1185">Reference proteome</keyword>
<name>A0A8D5AJ13_9GAMM</name>
<dbReference type="KEGG" id="moz:MoryE10_08950"/>
<organism evidence="1 2">
    <name type="scientific">Methylogaea oryzae</name>
    <dbReference type="NCBI Taxonomy" id="1295382"/>
    <lineage>
        <taxon>Bacteria</taxon>
        <taxon>Pseudomonadati</taxon>
        <taxon>Pseudomonadota</taxon>
        <taxon>Gammaproteobacteria</taxon>
        <taxon>Methylococcales</taxon>
        <taxon>Methylococcaceae</taxon>
        <taxon>Methylogaea</taxon>
    </lineage>
</organism>
<dbReference type="EMBL" id="AP019782">
    <property type="protein sequence ID" value="BBL70289.1"/>
    <property type="molecule type" value="Genomic_DNA"/>
</dbReference>
<gene>
    <name evidence="1" type="ORF">MoryE10_08950</name>
</gene>
<dbReference type="AlphaFoldDB" id="A0A8D5AJ13"/>
<accession>A0A8D5AJ13</accession>
<dbReference type="RefSeq" id="WP_221048339.1">
    <property type="nucleotide sequence ID" value="NZ_AP019782.1"/>
</dbReference>
<reference evidence="1" key="1">
    <citation type="submission" date="2019-06" db="EMBL/GenBank/DDBJ databases">
        <title>Complete genome sequence of Methylogaea oryzae strain JCM16910.</title>
        <authorList>
            <person name="Asakawa S."/>
        </authorList>
    </citation>
    <scope>NUCLEOTIDE SEQUENCE</scope>
    <source>
        <strain evidence="1">E10</strain>
    </source>
</reference>